<dbReference type="EMBL" id="JAZDQV010000002">
    <property type="protein sequence ID" value="MEE1876486.1"/>
    <property type="molecule type" value="Genomic_DNA"/>
</dbReference>
<proteinExistence type="predicted"/>
<dbReference type="InterPro" id="IPR011990">
    <property type="entry name" value="TPR-like_helical_dom_sf"/>
</dbReference>
<dbReference type="Pfam" id="PF13432">
    <property type="entry name" value="TPR_16"/>
    <property type="match status" value="1"/>
</dbReference>
<feature type="region of interest" description="Disordered" evidence="1">
    <location>
        <begin position="265"/>
        <end position="284"/>
    </location>
</feature>
<keyword evidence="3" id="KW-1185">Reference proteome</keyword>
<comment type="caution">
    <text evidence="2">The sequence shown here is derived from an EMBL/GenBank/DDBJ whole genome shotgun (WGS) entry which is preliminary data.</text>
</comment>
<dbReference type="SUPFAM" id="SSF48452">
    <property type="entry name" value="TPR-like"/>
    <property type="match status" value="1"/>
</dbReference>
<evidence type="ECO:0000256" key="1">
    <source>
        <dbReference type="SAM" id="MobiDB-lite"/>
    </source>
</evidence>
<gene>
    <name evidence="2" type="ORF">VRS74_02155</name>
</gene>
<reference evidence="2 3" key="1">
    <citation type="submission" date="2024-01" db="EMBL/GenBank/DDBJ databases">
        <title>The genome sequence of Erythrobacteraceae sp. strain 1XM1-14.</title>
        <authorList>
            <person name="Liu Y."/>
        </authorList>
    </citation>
    <scope>NUCLEOTIDE SEQUENCE [LARGE SCALE GENOMIC DNA]</scope>
    <source>
        <strain evidence="2 3">1XM1-14</strain>
    </source>
</reference>
<organism evidence="2 3">
    <name type="scientific">Altererythrobacter litoralis</name>
    <dbReference type="NCBI Taxonomy" id="3113904"/>
    <lineage>
        <taxon>Bacteria</taxon>
        <taxon>Pseudomonadati</taxon>
        <taxon>Pseudomonadota</taxon>
        <taxon>Alphaproteobacteria</taxon>
        <taxon>Sphingomonadales</taxon>
        <taxon>Erythrobacteraceae</taxon>
        <taxon>Altererythrobacter</taxon>
    </lineage>
</organism>
<name>A0ABU7GBX0_9SPHN</name>
<sequence>MPLTTVLLPLLMQVGFDPTQGAIPDYSAEVQDRPPRASSVIDAPQPTSWLGQCLAQLDEDPARAHVQAQIRRDTTSGDERVYANHCLGLASTELGRWEEARAAFTAARQETPDDDPRLRARFGAMAGNAALVTGDMAGALDLLGAARTDAIAAQAGTLQALIALDRARALVGAGELEAAEASLAEARQLQPEDSETRLLSATLLRRMDLLEEAQAQIEEAARLAPLDPSIGLEAGVIAMLSGREAAARTSWQSVIDIDPQGEEAGTAKRYLEQLGPPAAQEPQP</sequence>
<evidence type="ECO:0000313" key="3">
    <source>
        <dbReference type="Proteomes" id="UP001343492"/>
    </source>
</evidence>
<dbReference type="Gene3D" id="1.25.40.10">
    <property type="entry name" value="Tetratricopeptide repeat domain"/>
    <property type="match status" value="2"/>
</dbReference>
<dbReference type="Proteomes" id="UP001343492">
    <property type="component" value="Unassembled WGS sequence"/>
</dbReference>
<evidence type="ECO:0000313" key="2">
    <source>
        <dbReference type="EMBL" id="MEE1876486.1"/>
    </source>
</evidence>
<accession>A0ABU7GBX0</accession>
<dbReference type="RefSeq" id="WP_354143597.1">
    <property type="nucleotide sequence ID" value="NZ_JAZDQV010000002.1"/>
</dbReference>
<protein>
    <submittedName>
        <fullName evidence="2">Tetratricopeptide repeat protein</fullName>
    </submittedName>
</protein>